<dbReference type="InterPro" id="IPR056900">
    <property type="entry name" value="COB_C"/>
</dbReference>
<feature type="domain" description="COBRA C-terminal" evidence="2">
    <location>
        <begin position="34"/>
        <end position="232"/>
    </location>
</feature>
<organism evidence="3 4">
    <name type="scientific">Musa balbisiana</name>
    <name type="common">Banana</name>
    <dbReference type="NCBI Taxonomy" id="52838"/>
    <lineage>
        <taxon>Eukaryota</taxon>
        <taxon>Viridiplantae</taxon>
        <taxon>Streptophyta</taxon>
        <taxon>Embryophyta</taxon>
        <taxon>Tracheophyta</taxon>
        <taxon>Spermatophyta</taxon>
        <taxon>Magnoliopsida</taxon>
        <taxon>Liliopsida</taxon>
        <taxon>Zingiberales</taxon>
        <taxon>Musaceae</taxon>
        <taxon>Musa</taxon>
    </lineage>
</organism>
<dbReference type="Proteomes" id="UP000317650">
    <property type="component" value="Chromosome 6"/>
</dbReference>
<evidence type="ECO:0000256" key="1">
    <source>
        <dbReference type="SAM" id="MobiDB-lite"/>
    </source>
</evidence>
<evidence type="ECO:0000313" key="4">
    <source>
        <dbReference type="Proteomes" id="UP000317650"/>
    </source>
</evidence>
<evidence type="ECO:0000259" key="2">
    <source>
        <dbReference type="Pfam" id="PF25079"/>
    </source>
</evidence>
<dbReference type="Pfam" id="PF25079">
    <property type="entry name" value="COB_C"/>
    <property type="match status" value="1"/>
</dbReference>
<dbReference type="PANTHER" id="PTHR31052">
    <property type="entry name" value="COBRA-LIKE PROTEIN 7"/>
    <property type="match status" value="1"/>
</dbReference>
<reference evidence="3 4" key="1">
    <citation type="journal article" date="2019" name="Nat. Plants">
        <title>Genome sequencing of Musa balbisiana reveals subgenome evolution and function divergence in polyploid bananas.</title>
        <authorList>
            <person name="Yao X."/>
        </authorList>
    </citation>
    <scope>NUCLEOTIDE SEQUENCE [LARGE SCALE GENOMIC DNA]</scope>
    <source>
        <strain evidence="4">cv. DH-PKW</strain>
        <tissue evidence="3">Leaves</tissue>
    </source>
</reference>
<feature type="region of interest" description="Disordered" evidence="1">
    <location>
        <begin position="161"/>
        <end position="206"/>
    </location>
</feature>
<gene>
    <name evidence="3" type="ORF">C4D60_Mb06t01940</name>
</gene>
<accession>A0A4V4H3L8</accession>
<name>A0A4V4H3L8_MUSBA</name>
<sequence length="262" mass="28507">MEFPDSSGLMSETEAIASWQVACNISRPESKASRCCVTYSSFYNASVVPCNTCACGCDDSVACDPDAPALLLPPEALLIPFDNRTAKAKAWAKLKHHHVPNPLPCGDNCGVSINGHIVSNYRNGWTARITLFNRKGYTFKDWFVAVEMDKAYLGFQKAYSSNGTKAGRSREAQQDGLPSGTGGSELSDNRDGRQEPHRGSKSAGQAAVGDLLHEEEGNARDQHREGGGFPHEAILRRRRMRTPRRDPVAVAFPVLVAILSTV</sequence>
<comment type="caution">
    <text evidence="3">The sequence shown here is derived from an EMBL/GenBank/DDBJ whole genome shotgun (WGS) entry which is preliminary data.</text>
</comment>
<proteinExistence type="predicted"/>
<keyword evidence="4" id="KW-1185">Reference proteome</keyword>
<dbReference type="STRING" id="52838.A0A4V4H3L8"/>
<dbReference type="AlphaFoldDB" id="A0A4V4H3L8"/>
<feature type="compositionally biased region" description="Basic and acidic residues" evidence="1">
    <location>
        <begin position="187"/>
        <end position="198"/>
    </location>
</feature>
<evidence type="ECO:0000313" key="3">
    <source>
        <dbReference type="EMBL" id="THU48716.1"/>
    </source>
</evidence>
<protein>
    <recommendedName>
        <fullName evidence="2">COBRA C-terminal domain-containing protein</fullName>
    </recommendedName>
</protein>
<dbReference type="EMBL" id="PYDT01000009">
    <property type="protein sequence ID" value="THU48716.1"/>
    <property type="molecule type" value="Genomic_DNA"/>
</dbReference>
<dbReference type="PANTHER" id="PTHR31052:SF2">
    <property type="entry name" value="COBRA-LIKE PROTEIN 10"/>
    <property type="match status" value="1"/>
</dbReference>